<dbReference type="Proteomes" id="UP000320184">
    <property type="component" value="Unassembled WGS sequence"/>
</dbReference>
<dbReference type="PANTHER" id="PTHR19328">
    <property type="entry name" value="HEDGEHOG-INTERACTING PROTEIN"/>
    <property type="match status" value="1"/>
</dbReference>
<dbReference type="PROSITE" id="PS50093">
    <property type="entry name" value="PKD"/>
    <property type="match status" value="1"/>
</dbReference>
<dbReference type="Pfam" id="PF07995">
    <property type="entry name" value="GSDH"/>
    <property type="match status" value="1"/>
</dbReference>
<feature type="domain" description="PKD" evidence="1">
    <location>
        <begin position="355"/>
        <end position="443"/>
    </location>
</feature>
<name>A0A538S687_UNCEI</name>
<organism evidence="2 3">
    <name type="scientific">Eiseniibacteriota bacterium</name>
    <dbReference type="NCBI Taxonomy" id="2212470"/>
    <lineage>
        <taxon>Bacteria</taxon>
        <taxon>Candidatus Eiseniibacteriota</taxon>
    </lineage>
</organism>
<feature type="non-terminal residue" evidence="2">
    <location>
        <position position="483"/>
    </location>
</feature>
<dbReference type="SUPFAM" id="SSF49299">
    <property type="entry name" value="PKD domain"/>
    <property type="match status" value="2"/>
</dbReference>
<dbReference type="InterPro" id="IPR000601">
    <property type="entry name" value="PKD_dom"/>
</dbReference>
<reference evidence="2 3" key="1">
    <citation type="journal article" date="2019" name="Nat. Microbiol.">
        <title>Mediterranean grassland soil C-N compound turnover is dependent on rainfall and depth, and is mediated by genomically divergent microorganisms.</title>
        <authorList>
            <person name="Diamond S."/>
            <person name="Andeer P.F."/>
            <person name="Li Z."/>
            <person name="Crits-Christoph A."/>
            <person name="Burstein D."/>
            <person name="Anantharaman K."/>
            <person name="Lane K.R."/>
            <person name="Thomas B.C."/>
            <person name="Pan C."/>
            <person name="Northen T.R."/>
            <person name="Banfield J.F."/>
        </authorList>
    </citation>
    <scope>NUCLEOTIDE SEQUENCE [LARGE SCALE GENOMIC DNA]</scope>
    <source>
        <strain evidence="2">WS_3</strain>
    </source>
</reference>
<dbReference type="InterPro" id="IPR011041">
    <property type="entry name" value="Quinoprot_gluc/sorb_DH_b-prop"/>
</dbReference>
<dbReference type="Gene3D" id="2.120.10.30">
    <property type="entry name" value="TolB, C-terminal domain"/>
    <property type="match status" value="1"/>
</dbReference>
<dbReference type="InterPro" id="IPR022409">
    <property type="entry name" value="PKD/Chitinase_dom"/>
</dbReference>
<sequence>MYLRHRSPLIKPCKTGLNYPIALAFSSDGRIFFAEKETGSIRIIYRDNRTLLPTPFYTLPNTDNAGERGLLGLALDPAFTSSPYVYAYQTYDDIRNGTIYNRIVRIRASGNMGVSYIVILRLPPLSGATNHNGGVIAFGPDGKLWAVVGENANPSHSQDPLSPLGKVLRMNSDGTAPTDNPFYGNPAWYNLTYTYGHRNMFGLAFHPVTGRVYITENGPACNDEINLLGAGHNYGWGPNGAAATCPVSPDINVTNQDGLNPVLPIWWWGTTICPTNAVIYGGPYFPAWQGDLFMGDCNTGRFHRLHLVPPNYDSVASDEILWTAPASIIEVEVGPDGVFWLTTPTTIYRYTGEPPVASFTATPNPVVQRGTVTFDASSSSDPDGTIVSYAWEFGDSKGATGVVASHAYSIYGTINVTLTVTDNESFTATTYRHIVVHAPPVASFTLPQSPVAGIPVVFDASASYDPDGTIDSYAWDFGDRTNG</sequence>
<evidence type="ECO:0000259" key="1">
    <source>
        <dbReference type="PROSITE" id="PS50093"/>
    </source>
</evidence>
<dbReference type="InterPro" id="IPR013783">
    <property type="entry name" value="Ig-like_fold"/>
</dbReference>
<dbReference type="InterPro" id="IPR035986">
    <property type="entry name" value="PKD_dom_sf"/>
</dbReference>
<dbReference type="Gene3D" id="2.60.40.10">
    <property type="entry name" value="Immunoglobulins"/>
    <property type="match status" value="2"/>
</dbReference>
<dbReference type="Pfam" id="PF18911">
    <property type="entry name" value="PKD_4"/>
    <property type="match status" value="2"/>
</dbReference>
<dbReference type="InterPro" id="IPR012938">
    <property type="entry name" value="Glc/Sorbosone_DH"/>
</dbReference>
<dbReference type="CDD" id="cd00146">
    <property type="entry name" value="PKD"/>
    <property type="match status" value="2"/>
</dbReference>
<dbReference type="EMBL" id="VBOT01000216">
    <property type="protein sequence ID" value="TMQ46898.1"/>
    <property type="molecule type" value="Genomic_DNA"/>
</dbReference>
<evidence type="ECO:0000313" key="3">
    <source>
        <dbReference type="Proteomes" id="UP000320184"/>
    </source>
</evidence>
<dbReference type="SMART" id="SM00089">
    <property type="entry name" value="PKD"/>
    <property type="match status" value="1"/>
</dbReference>
<dbReference type="AlphaFoldDB" id="A0A538S687"/>
<dbReference type="PANTHER" id="PTHR19328:SF13">
    <property type="entry name" value="HIPL1 PROTEIN"/>
    <property type="match status" value="1"/>
</dbReference>
<protein>
    <submittedName>
        <fullName evidence="2">PKD domain-containing protein</fullName>
    </submittedName>
</protein>
<dbReference type="SUPFAM" id="SSF50952">
    <property type="entry name" value="Soluble quinoprotein glucose dehydrogenase"/>
    <property type="match status" value="1"/>
</dbReference>
<accession>A0A538S687</accession>
<evidence type="ECO:0000313" key="2">
    <source>
        <dbReference type="EMBL" id="TMQ46898.1"/>
    </source>
</evidence>
<gene>
    <name evidence="2" type="ORF">E6K73_14475</name>
</gene>
<dbReference type="InterPro" id="IPR011042">
    <property type="entry name" value="6-blade_b-propeller_TolB-like"/>
</dbReference>
<proteinExistence type="predicted"/>
<comment type="caution">
    <text evidence="2">The sequence shown here is derived from an EMBL/GenBank/DDBJ whole genome shotgun (WGS) entry which is preliminary data.</text>
</comment>